<dbReference type="AlphaFoldDB" id="A0A010RTP5"/>
<dbReference type="SUPFAM" id="SSF56784">
    <property type="entry name" value="HAD-like"/>
    <property type="match status" value="1"/>
</dbReference>
<evidence type="ECO:0008006" key="3">
    <source>
        <dbReference type="Google" id="ProtNLM"/>
    </source>
</evidence>
<dbReference type="Pfam" id="PF00702">
    <property type="entry name" value="Hydrolase"/>
    <property type="match status" value="1"/>
</dbReference>
<dbReference type="SFLD" id="SFLDS00003">
    <property type="entry name" value="Haloacid_Dehalogenase"/>
    <property type="match status" value="1"/>
</dbReference>
<dbReference type="InterPro" id="IPR050155">
    <property type="entry name" value="HAD-like_hydrolase_sf"/>
</dbReference>
<evidence type="ECO:0000313" key="1">
    <source>
        <dbReference type="EMBL" id="EXF75668.1"/>
    </source>
</evidence>
<dbReference type="InterPro" id="IPR036412">
    <property type="entry name" value="HAD-like_sf"/>
</dbReference>
<reference evidence="1 2" key="1">
    <citation type="submission" date="2014-02" db="EMBL/GenBank/DDBJ databases">
        <title>The genome sequence of Colletotrichum fioriniae PJ7.</title>
        <authorList>
            <person name="Baroncelli R."/>
            <person name="Thon M.R."/>
        </authorList>
    </citation>
    <scope>NUCLEOTIDE SEQUENCE [LARGE SCALE GENOMIC DNA]</scope>
    <source>
        <strain evidence="1 2">PJ7</strain>
    </source>
</reference>
<dbReference type="Gene3D" id="1.10.150.240">
    <property type="entry name" value="Putative phosphatase, domain 2"/>
    <property type="match status" value="1"/>
</dbReference>
<dbReference type="HOGENOM" id="CLU_045011_14_1_1"/>
<dbReference type="GO" id="GO:0006281">
    <property type="term" value="P:DNA repair"/>
    <property type="evidence" value="ECO:0007669"/>
    <property type="project" value="TreeGrafter"/>
</dbReference>
<keyword evidence="2" id="KW-1185">Reference proteome</keyword>
<accession>A0A010RTP5</accession>
<proteinExistence type="predicted"/>
<dbReference type="InterPro" id="IPR023198">
    <property type="entry name" value="PGP-like_dom2"/>
</dbReference>
<dbReference type="InterPro" id="IPR023214">
    <property type="entry name" value="HAD_sf"/>
</dbReference>
<dbReference type="Gene3D" id="3.40.50.1000">
    <property type="entry name" value="HAD superfamily/HAD-like"/>
    <property type="match status" value="1"/>
</dbReference>
<dbReference type="SFLD" id="SFLDG01129">
    <property type="entry name" value="C1.5:_HAD__Beta-PGM__Phosphata"/>
    <property type="match status" value="1"/>
</dbReference>
<dbReference type="Proteomes" id="UP000020467">
    <property type="component" value="Unassembled WGS sequence"/>
</dbReference>
<dbReference type="InterPro" id="IPR006439">
    <property type="entry name" value="HAD-SF_hydro_IA"/>
</dbReference>
<dbReference type="CDD" id="cd07505">
    <property type="entry name" value="HAD_BPGM-like"/>
    <property type="match status" value="1"/>
</dbReference>
<organism evidence="1 2">
    <name type="scientific">Colletotrichum fioriniae PJ7</name>
    <dbReference type="NCBI Taxonomy" id="1445577"/>
    <lineage>
        <taxon>Eukaryota</taxon>
        <taxon>Fungi</taxon>
        <taxon>Dikarya</taxon>
        <taxon>Ascomycota</taxon>
        <taxon>Pezizomycotina</taxon>
        <taxon>Sordariomycetes</taxon>
        <taxon>Hypocreomycetidae</taxon>
        <taxon>Glomerellales</taxon>
        <taxon>Glomerellaceae</taxon>
        <taxon>Colletotrichum</taxon>
        <taxon>Colletotrichum acutatum species complex</taxon>
    </lineage>
</organism>
<gene>
    <name evidence="1" type="ORF">CFIO01_04601</name>
</gene>
<dbReference type="PANTHER" id="PTHR43434:SF1">
    <property type="entry name" value="PHOSPHOGLYCOLATE PHOSPHATASE"/>
    <property type="match status" value="1"/>
</dbReference>
<dbReference type="NCBIfam" id="TIGR01509">
    <property type="entry name" value="HAD-SF-IA-v3"/>
    <property type="match status" value="1"/>
</dbReference>
<dbReference type="GO" id="GO:0008967">
    <property type="term" value="F:phosphoglycolate phosphatase activity"/>
    <property type="evidence" value="ECO:0007669"/>
    <property type="project" value="TreeGrafter"/>
</dbReference>
<evidence type="ECO:0000313" key="2">
    <source>
        <dbReference type="Proteomes" id="UP000020467"/>
    </source>
</evidence>
<comment type="caution">
    <text evidence="1">The sequence shown here is derived from an EMBL/GenBank/DDBJ whole genome shotgun (WGS) entry which is preliminary data.</text>
</comment>
<dbReference type="EMBL" id="JARH01000889">
    <property type="protein sequence ID" value="EXF75668.1"/>
    <property type="molecule type" value="Genomic_DNA"/>
</dbReference>
<dbReference type="STRING" id="1445577.A0A010RTP5"/>
<protein>
    <recommendedName>
        <fullName evidence="3">Haloacid dehalogenase-like hydrolase</fullName>
    </recommendedName>
</protein>
<dbReference type="OrthoDB" id="2107174at2759"/>
<name>A0A010RTP5_9PEZI</name>
<sequence length="255" mass="27702">MGSRNTNLRKITTLLLDCDNTLVQSETLAFEACADLTNEILAARNVNLNFTGHQLQREFVGQSFPAMMRSLEVKYGVSCNISDSELVNYARMEDDRVISKLVEKLQPCEGANAELERLAAAGSHRLAVVSSSALGRVRASLEKTGQAKFFHFDDVFSAADSLPVPTSKPDPAVYLHALEIMGKVSGECVAVEDSRSGATSANRAGIITIGYTGACENVDEADALRGVLEKAGCKLIMRNWAELSNLLRRVESELM</sequence>
<dbReference type="PANTHER" id="PTHR43434">
    <property type="entry name" value="PHOSPHOGLYCOLATE PHOSPHATASE"/>
    <property type="match status" value="1"/>
</dbReference>
<dbReference type="KEGG" id="cfj:CFIO01_04601"/>
<dbReference type="eggNOG" id="ENOG502REF4">
    <property type="taxonomic scope" value="Eukaryota"/>
</dbReference>